<comment type="caution">
    <text evidence="3">The sequence shown here is derived from an EMBL/GenBank/DDBJ whole genome shotgun (WGS) entry which is preliminary data.</text>
</comment>
<dbReference type="Proteomes" id="UP001318860">
    <property type="component" value="Unassembled WGS sequence"/>
</dbReference>
<comment type="similarity">
    <text evidence="1">Belongs to the LEA type 1 family.</text>
</comment>
<organism evidence="3 4">
    <name type="scientific">Rehmannia glutinosa</name>
    <name type="common">Chinese foxglove</name>
    <dbReference type="NCBI Taxonomy" id="99300"/>
    <lineage>
        <taxon>Eukaryota</taxon>
        <taxon>Viridiplantae</taxon>
        <taxon>Streptophyta</taxon>
        <taxon>Embryophyta</taxon>
        <taxon>Tracheophyta</taxon>
        <taxon>Spermatophyta</taxon>
        <taxon>Magnoliopsida</taxon>
        <taxon>eudicotyledons</taxon>
        <taxon>Gunneridae</taxon>
        <taxon>Pentapetalae</taxon>
        <taxon>asterids</taxon>
        <taxon>lamiids</taxon>
        <taxon>Lamiales</taxon>
        <taxon>Orobanchaceae</taxon>
        <taxon>Rehmannieae</taxon>
        <taxon>Rehmannia</taxon>
    </lineage>
</organism>
<dbReference type="PANTHER" id="PTHR33493:SF3">
    <property type="entry name" value="LATE EMBRYOGENESIS ABUNDANT PROTEIN, LEA_1 SUBGROUP"/>
    <property type="match status" value="1"/>
</dbReference>
<feature type="compositionally biased region" description="Basic and acidic residues" evidence="2">
    <location>
        <begin position="17"/>
        <end position="32"/>
    </location>
</feature>
<gene>
    <name evidence="3" type="ORF">DH2020_045508</name>
</gene>
<evidence type="ECO:0008006" key="5">
    <source>
        <dbReference type="Google" id="ProtNLM"/>
    </source>
</evidence>
<feature type="compositionally biased region" description="Gly residues" evidence="2">
    <location>
        <begin position="113"/>
        <end position="133"/>
    </location>
</feature>
<evidence type="ECO:0000256" key="2">
    <source>
        <dbReference type="SAM" id="MobiDB-lite"/>
    </source>
</evidence>
<proteinExistence type="inferred from homology"/>
<feature type="compositionally biased region" description="Polar residues" evidence="2">
    <location>
        <begin position="89"/>
        <end position="107"/>
    </location>
</feature>
<evidence type="ECO:0000313" key="4">
    <source>
        <dbReference type="Proteomes" id="UP001318860"/>
    </source>
</evidence>
<protein>
    <recommendedName>
        <fullName evidence="5">Late embryogenesis abundant protein</fullName>
    </recommendedName>
</protein>
<sequence>MQTIKEKLSDMSAMRQAKAEAKEEEKAEKELAKTRVQVAHEVRMAREAEAAMDLHVNKAAEKVAEVDRKYQHPTHGGSRQDSYGEDSYGQDSYGRNPNSPLSPTAAYSTDPIYGGGGAENIGGGGVTGRGGAENIGSGRVTGGALDPTAAYGRDTTSMNSTASIAGTGTGTGTGYAGTRAGAPPTNNNLL</sequence>
<reference evidence="3 4" key="1">
    <citation type="journal article" date="2021" name="Comput. Struct. Biotechnol. J.">
        <title>De novo genome assembly of the potent medicinal plant Rehmannia glutinosa using nanopore technology.</title>
        <authorList>
            <person name="Ma L."/>
            <person name="Dong C."/>
            <person name="Song C."/>
            <person name="Wang X."/>
            <person name="Zheng X."/>
            <person name="Niu Y."/>
            <person name="Chen S."/>
            <person name="Feng W."/>
        </authorList>
    </citation>
    <scope>NUCLEOTIDE SEQUENCE [LARGE SCALE GENOMIC DNA]</scope>
    <source>
        <strain evidence="3">DH-2019</strain>
    </source>
</reference>
<evidence type="ECO:0000313" key="3">
    <source>
        <dbReference type="EMBL" id="KAK6120746.1"/>
    </source>
</evidence>
<name>A0ABR0UFM1_REHGL</name>
<dbReference type="EMBL" id="JABTTQ020003016">
    <property type="protein sequence ID" value="KAK6120746.1"/>
    <property type="molecule type" value="Genomic_DNA"/>
</dbReference>
<dbReference type="InterPro" id="IPR005513">
    <property type="entry name" value="LEA_1"/>
</dbReference>
<feature type="region of interest" description="Disordered" evidence="2">
    <location>
        <begin position="64"/>
        <end position="190"/>
    </location>
</feature>
<evidence type="ECO:0000256" key="1">
    <source>
        <dbReference type="ARBA" id="ARBA00010975"/>
    </source>
</evidence>
<dbReference type="PANTHER" id="PTHR33493">
    <property type="entry name" value="LATE EMBRYOGENESIS ABUNDANT PROTEIN 6-RELATED"/>
    <property type="match status" value="1"/>
</dbReference>
<accession>A0ABR0UFM1</accession>
<dbReference type="Pfam" id="PF03760">
    <property type="entry name" value="LEA_1"/>
    <property type="match status" value="1"/>
</dbReference>
<feature type="region of interest" description="Disordered" evidence="2">
    <location>
        <begin position="1"/>
        <end position="32"/>
    </location>
</feature>
<keyword evidence="4" id="KW-1185">Reference proteome</keyword>
<feature type="compositionally biased region" description="Low complexity" evidence="2">
    <location>
        <begin position="176"/>
        <end position="190"/>
    </location>
</feature>